<organism evidence="8 9">
    <name type="scientific">Chryseotalea sanaruensis</name>
    <dbReference type="NCBI Taxonomy" id="2482724"/>
    <lineage>
        <taxon>Bacteria</taxon>
        <taxon>Pseudomonadati</taxon>
        <taxon>Bacteroidota</taxon>
        <taxon>Cytophagia</taxon>
        <taxon>Cytophagales</taxon>
        <taxon>Chryseotaleaceae</taxon>
        <taxon>Chryseotalea</taxon>
    </lineage>
</organism>
<dbReference type="PROSITE" id="PS50043">
    <property type="entry name" value="HTH_LUXR_2"/>
    <property type="match status" value="1"/>
</dbReference>
<dbReference type="PRINTS" id="PR00038">
    <property type="entry name" value="HTHLUXR"/>
</dbReference>
<evidence type="ECO:0000256" key="2">
    <source>
        <dbReference type="ARBA" id="ARBA00023015"/>
    </source>
</evidence>
<dbReference type="AlphaFoldDB" id="A0A401U6G5"/>
<evidence type="ECO:0000256" key="3">
    <source>
        <dbReference type="ARBA" id="ARBA00023125"/>
    </source>
</evidence>
<evidence type="ECO:0000259" key="6">
    <source>
        <dbReference type="PROSITE" id="PS50043"/>
    </source>
</evidence>
<keyword evidence="1 5" id="KW-0597">Phosphoprotein</keyword>
<evidence type="ECO:0000313" key="9">
    <source>
        <dbReference type="Proteomes" id="UP000288227"/>
    </source>
</evidence>
<dbReference type="InterPro" id="IPR016032">
    <property type="entry name" value="Sig_transdc_resp-reg_C-effctor"/>
</dbReference>
<dbReference type="GO" id="GO:0003677">
    <property type="term" value="F:DNA binding"/>
    <property type="evidence" value="ECO:0007669"/>
    <property type="project" value="UniProtKB-KW"/>
</dbReference>
<dbReference type="EMBL" id="BHXQ01000001">
    <property type="protein sequence ID" value="GCC50475.1"/>
    <property type="molecule type" value="Genomic_DNA"/>
</dbReference>
<dbReference type="SMART" id="SM00421">
    <property type="entry name" value="HTH_LUXR"/>
    <property type="match status" value="1"/>
</dbReference>
<dbReference type="OrthoDB" id="1013073at2"/>
<evidence type="ECO:0000313" key="8">
    <source>
        <dbReference type="EMBL" id="GCC50475.1"/>
    </source>
</evidence>
<evidence type="ECO:0000259" key="7">
    <source>
        <dbReference type="PROSITE" id="PS50110"/>
    </source>
</evidence>
<dbReference type="CDD" id="cd17535">
    <property type="entry name" value="REC_NarL-like"/>
    <property type="match status" value="1"/>
</dbReference>
<dbReference type="SUPFAM" id="SSF46894">
    <property type="entry name" value="C-terminal effector domain of the bipartite response regulators"/>
    <property type="match status" value="1"/>
</dbReference>
<gene>
    <name evidence="8" type="ORF">SanaruYs_06900</name>
</gene>
<sequence>MNILIADDHAIVRKGLIELIREAYPSANITEVVNSHEVLDQVAKQTWSIILMDISMPGRNGVETLKQIRSNGVKTPILMLSAHPEDQYALRVLKAGASGFLNKDIATDELLAAISKILSGKKYISAAVAEMLAEFQTDTSHKSAHELLSDREMQMLQLIGSGKTVSEIAEQISLSVNTISTYRTRLLEKLCLKNNAELIKYAIDHGLV</sequence>
<accession>A0A401U6G5</accession>
<dbReference type="InterPro" id="IPR039420">
    <property type="entry name" value="WalR-like"/>
</dbReference>
<dbReference type="RefSeq" id="WP_127121104.1">
    <property type="nucleotide sequence ID" value="NZ_BHXQ01000001.1"/>
</dbReference>
<dbReference type="PROSITE" id="PS50110">
    <property type="entry name" value="RESPONSE_REGULATORY"/>
    <property type="match status" value="1"/>
</dbReference>
<dbReference type="SUPFAM" id="SSF52172">
    <property type="entry name" value="CheY-like"/>
    <property type="match status" value="1"/>
</dbReference>
<feature type="modified residue" description="4-aspartylphosphate" evidence="5">
    <location>
        <position position="53"/>
    </location>
</feature>
<name>A0A401U6G5_9BACT</name>
<dbReference type="PANTHER" id="PTHR43214">
    <property type="entry name" value="TWO-COMPONENT RESPONSE REGULATOR"/>
    <property type="match status" value="1"/>
</dbReference>
<dbReference type="Proteomes" id="UP000288227">
    <property type="component" value="Unassembled WGS sequence"/>
</dbReference>
<dbReference type="InterPro" id="IPR058245">
    <property type="entry name" value="NreC/VraR/RcsB-like_REC"/>
</dbReference>
<dbReference type="Gene3D" id="3.40.50.2300">
    <property type="match status" value="1"/>
</dbReference>
<keyword evidence="2" id="KW-0805">Transcription regulation</keyword>
<dbReference type="InterPro" id="IPR000792">
    <property type="entry name" value="Tscrpt_reg_LuxR_C"/>
</dbReference>
<feature type="domain" description="Response regulatory" evidence="7">
    <location>
        <begin position="2"/>
        <end position="118"/>
    </location>
</feature>
<evidence type="ECO:0000256" key="1">
    <source>
        <dbReference type="ARBA" id="ARBA00022553"/>
    </source>
</evidence>
<dbReference type="Pfam" id="PF00072">
    <property type="entry name" value="Response_reg"/>
    <property type="match status" value="1"/>
</dbReference>
<evidence type="ECO:0000256" key="4">
    <source>
        <dbReference type="ARBA" id="ARBA00023163"/>
    </source>
</evidence>
<proteinExistence type="predicted"/>
<dbReference type="GO" id="GO:0006355">
    <property type="term" value="P:regulation of DNA-templated transcription"/>
    <property type="evidence" value="ECO:0007669"/>
    <property type="project" value="InterPro"/>
</dbReference>
<dbReference type="GO" id="GO:0000160">
    <property type="term" value="P:phosphorelay signal transduction system"/>
    <property type="evidence" value="ECO:0007669"/>
    <property type="project" value="InterPro"/>
</dbReference>
<dbReference type="InterPro" id="IPR001789">
    <property type="entry name" value="Sig_transdc_resp-reg_receiver"/>
</dbReference>
<dbReference type="CDD" id="cd06170">
    <property type="entry name" value="LuxR_C_like"/>
    <property type="match status" value="1"/>
</dbReference>
<reference evidence="8 9" key="1">
    <citation type="submission" date="2018-11" db="EMBL/GenBank/DDBJ databases">
        <title>Chryseotalea sanarue gen. nov., sp., nov., a member of the family Cytophagaceae, isolated from a brackish lake in Hamamatsu Japan.</title>
        <authorList>
            <person name="Maejima Y."/>
            <person name="Iino T."/>
            <person name="Muraguchi Y."/>
            <person name="Fukuda K."/>
            <person name="Ohkuma M."/>
            <person name="Moriuchi R."/>
            <person name="Dohra H."/>
            <person name="Kimbara K."/>
            <person name="Shintani M."/>
        </authorList>
    </citation>
    <scope>NUCLEOTIDE SEQUENCE [LARGE SCALE GENOMIC DNA]</scope>
    <source>
        <strain evidence="8 9">Ys</strain>
    </source>
</reference>
<keyword evidence="4" id="KW-0804">Transcription</keyword>
<dbReference type="SMART" id="SM00448">
    <property type="entry name" value="REC"/>
    <property type="match status" value="1"/>
</dbReference>
<dbReference type="PANTHER" id="PTHR43214:SF41">
    <property type="entry name" value="NITRATE_NITRITE RESPONSE REGULATOR PROTEIN NARP"/>
    <property type="match status" value="1"/>
</dbReference>
<evidence type="ECO:0000256" key="5">
    <source>
        <dbReference type="PROSITE-ProRule" id="PRU00169"/>
    </source>
</evidence>
<dbReference type="PROSITE" id="PS00622">
    <property type="entry name" value="HTH_LUXR_1"/>
    <property type="match status" value="1"/>
</dbReference>
<feature type="domain" description="HTH luxR-type" evidence="6">
    <location>
        <begin position="141"/>
        <end position="206"/>
    </location>
</feature>
<dbReference type="InterPro" id="IPR011006">
    <property type="entry name" value="CheY-like_superfamily"/>
</dbReference>
<dbReference type="Pfam" id="PF00196">
    <property type="entry name" value="GerE"/>
    <property type="match status" value="1"/>
</dbReference>
<protein>
    <submittedName>
        <fullName evidence="8">DNA-binding response regulator</fullName>
    </submittedName>
</protein>
<keyword evidence="9" id="KW-1185">Reference proteome</keyword>
<keyword evidence="3 8" id="KW-0238">DNA-binding</keyword>
<comment type="caution">
    <text evidence="8">The sequence shown here is derived from an EMBL/GenBank/DDBJ whole genome shotgun (WGS) entry which is preliminary data.</text>
</comment>